<keyword evidence="1" id="KW-0472">Membrane</keyword>
<comment type="caution">
    <text evidence="2">The sequence shown here is derived from an EMBL/GenBank/DDBJ whole genome shotgun (WGS) entry which is preliminary data.</text>
</comment>
<name>A0A8H7BUQ7_9FUNG</name>
<sequence>MTEKSFAQELTNYMQTTVHKYVEHIYFTQKSSSTQMMKANMVKEGFLWAFLLISMAIFMALPSSASSIGTTGDGKLDLNRYSLKQNMNKKSGLFRRQMSMAGQICGGEEDIPCAPGLHCVYNGFDPYGACAPSD</sequence>
<keyword evidence="1" id="KW-0812">Transmembrane</keyword>
<reference evidence="2" key="1">
    <citation type="submission" date="2020-01" db="EMBL/GenBank/DDBJ databases">
        <title>Genome Sequencing of Three Apophysomyces-Like Fungal Strains Confirms a Novel Fungal Genus in the Mucoromycota with divergent Burkholderia-like Endosymbiotic Bacteria.</title>
        <authorList>
            <person name="Stajich J.E."/>
            <person name="Macias A.M."/>
            <person name="Carter-House D."/>
            <person name="Lovett B."/>
            <person name="Kasson L.R."/>
            <person name="Berry K."/>
            <person name="Grigoriev I."/>
            <person name="Chang Y."/>
            <person name="Spatafora J."/>
            <person name="Kasson M.T."/>
        </authorList>
    </citation>
    <scope>NUCLEOTIDE SEQUENCE</scope>
    <source>
        <strain evidence="2">NRRL A-21654</strain>
    </source>
</reference>
<dbReference type="Proteomes" id="UP000605846">
    <property type="component" value="Unassembled WGS sequence"/>
</dbReference>
<evidence type="ECO:0000313" key="3">
    <source>
        <dbReference type="Proteomes" id="UP000605846"/>
    </source>
</evidence>
<gene>
    <name evidence="2" type="ORF">EC973_007402</name>
</gene>
<dbReference type="AlphaFoldDB" id="A0A8H7BUQ7"/>
<accession>A0A8H7BUQ7</accession>
<keyword evidence="1" id="KW-1133">Transmembrane helix</keyword>
<organism evidence="2 3">
    <name type="scientific">Apophysomyces ossiformis</name>
    <dbReference type="NCBI Taxonomy" id="679940"/>
    <lineage>
        <taxon>Eukaryota</taxon>
        <taxon>Fungi</taxon>
        <taxon>Fungi incertae sedis</taxon>
        <taxon>Mucoromycota</taxon>
        <taxon>Mucoromycotina</taxon>
        <taxon>Mucoromycetes</taxon>
        <taxon>Mucorales</taxon>
        <taxon>Mucorineae</taxon>
        <taxon>Mucoraceae</taxon>
        <taxon>Apophysomyces</taxon>
    </lineage>
</organism>
<proteinExistence type="predicted"/>
<evidence type="ECO:0000313" key="2">
    <source>
        <dbReference type="EMBL" id="KAF7727530.1"/>
    </source>
</evidence>
<keyword evidence="3" id="KW-1185">Reference proteome</keyword>
<dbReference type="EMBL" id="JABAYA010000054">
    <property type="protein sequence ID" value="KAF7727530.1"/>
    <property type="molecule type" value="Genomic_DNA"/>
</dbReference>
<protein>
    <submittedName>
        <fullName evidence="2">Uncharacterized protein</fullName>
    </submittedName>
</protein>
<feature type="transmembrane region" description="Helical" evidence="1">
    <location>
        <begin position="45"/>
        <end position="61"/>
    </location>
</feature>
<evidence type="ECO:0000256" key="1">
    <source>
        <dbReference type="SAM" id="Phobius"/>
    </source>
</evidence>